<keyword evidence="5" id="KW-0472">Membrane</keyword>
<dbReference type="InterPro" id="IPR051292">
    <property type="entry name" value="Xyl/GlcA_transferase"/>
</dbReference>
<evidence type="ECO:0000256" key="3">
    <source>
        <dbReference type="ARBA" id="ARBA00022968"/>
    </source>
</evidence>
<accession>A0A419QBV3</accession>
<dbReference type="SUPFAM" id="SSF53448">
    <property type="entry name" value="Nucleotide-diphospho-sugar transferases"/>
    <property type="match status" value="1"/>
</dbReference>
<dbReference type="GO" id="GO:0016020">
    <property type="term" value="C:membrane"/>
    <property type="evidence" value="ECO:0007669"/>
    <property type="project" value="UniProtKB-SubCell"/>
</dbReference>
<keyword evidence="4" id="KW-1133">Transmembrane helix</keyword>
<dbReference type="Gene3D" id="3.90.550.10">
    <property type="entry name" value="Spore Coat Polysaccharide Biosynthesis Protein SpsA, Chain A"/>
    <property type="match status" value="1"/>
</dbReference>
<evidence type="ECO:0000256" key="5">
    <source>
        <dbReference type="ARBA" id="ARBA00023136"/>
    </source>
</evidence>
<keyword evidence="3" id="KW-0735">Signal-anchor</keyword>
<dbReference type="Proteomes" id="UP000286415">
    <property type="component" value="Unassembled WGS sequence"/>
</dbReference>
<dbReference type="PANTHER" id="PTHR12270:SF25">
    <property type="entry name" value="GLYCOSYLTRANSFERASE-LIKE PROTEIN LARGE"/>
    <property type="match status" value="1"/>
</dbReference>
<protein>
    <submittedName>
        <fullName evidence="7">LARGE xylosyl- and glucuronyltransferase 2</fullName>
    </submittedName>
</protein>
<keyword evidence="8" id="KW-1185">Reference proteome</keyword>
<evidence type="ECO:0000256" key="1">
    <source>
        <dbReference type="ARBA" id="ARBA00004606"/>
    </source>
</evidence>
<comment type="subcellular location">
    <subcellularLocation>
        <location evidence="1">Membrane</location>
        <topology evidence="1">Single-pass type II membrane protein</topology>
    </subcellularLocation>
</comment>
<evidence type="ECO:0000313" key="7">
    <source>
        <dbReference type="EMBL" id="KAG5448584.1"/>
    </source>
</evidence>
<gene>
    <name evidence="7" type="ORF">CSKR_102017</name>
</gene>
<evidence type="ECO:0000256" key="6">
    <source>
        <dbReference type="ARBA" id="ARBA00023180"/>
    </source>
</evidence>
<dbReference type="EMBL" id="NIRI02000042">
    <property type="protein sequence ID" value="KAG5448584.1"/>
    <property type="molecule type" value="Genomic_DNA"/>
</dbReference>
<sequence>MKLSQPSCFLLVAWQLVIGSILQLNVFTTQPGRNGKPGGKPAVRMPLVGRLLLSASDDIQVNSEVCLYKCSNSGSIAIPSAFQNGISSGLTLAWLTSFPELPDTGRISYTHPDVIQIVLTLRGSEPIRWAEVMIKSMLYYQGRFREDNDTCSATHFPQRKRRCPDTLPLRSNRIVFHVLIDAASRPDFIQAFQAWHRPYLEWKFYQAEYHEKLLRQMPNSHHSGIPSMMKLLVPVILPSTVEKVIVMDSDMLFNHNVLELWELFYRFNSTQVSVECQVTVTARHFDWCTNLIKYNNTDFHEVPDTELWVTCKLEDLEYQKGELGSKVYGTVYTKKLTTVPPKPQQDRGLNGGLSIMHLTRLRENGWHDKWQEASKKFFERNTMLKQADQVCLVIYYC</sequence>
<comment type="caution">
    <text evidence="7">The sequence shown here is derived from an EMBL/GenBank/DDBJ whole genome shotgun (WGS) entry which is preliminary data.</text>
</comment>
<evidence type="ECO:0000256" key="4">
    <source>
        <dbReference type="ARBA" id="ARBA00022989"/>
    </source>
</evidence>
<dbReference type="GO" id="GO:0042285">
    <property type="term" value="F:xylosyltransferase activity"/>
    <property type="evidence" value="ECO:0007669"/>
    <property type="project" value="TreeGrafter"/>
</dbReference>
<keyword evidence="2" id="KW-0812">Transmembrane</keyword>
<evidence type="ECO:0000256" key="2">
    <source>
        <dbReference type="ARBA" id="ARBA00022692"/>
    </source>
</evidence>
<dbReference type="OrthoDB" id="411524at2759"/>
<reference evidence="7 8" key="1">
    <citation type="journal article" date="2018" name="Biotechnol. Adv.">
        <title>Improved genomic resources and new bioinformatic workflow for the carcinogenic parasite Clonorchis sinensis: Biotechnological implications.</title>
        <authorList>
            <person name="Wang D."/>
            <person name="Korhonen P.K."/>
            <person name="Gasser R.B."/>
            <person name="Young N.D."/>
        </authorList>
    </citation>
    <scope>NUCLEOTIDE SEQUENCE [LARGE SCALE GENOMIC DNA]</scope>
    <source>
        <strain evidence="7">Cs-k2</strain>
    </source>
</reference>
<proteinExistence type="predicted"/>
<reference evidence="7 8" key="2">
    <citation type="journal article" date="2021" name="Genomics">
        <title>High-quality reference genome for Clonorchis sinensis.</title>
        <authorList>
            <person name="Young N.D."/>
            <person name="Stroehlein A.J."/>
            <person name="Kinkar L."/>
            <person name="Wang T."/>
            <person name="Sohn W.M."/>
            <person name="Chang B.C.H."/>
            <person name="Kaur P."/>
            <person name="Weisz D."/>
            <person name="Dudchenko O."/>
            <person name="Aiden E.L."/>
            <person name="Korhonen P.K."/>
            <person name="Gasser R.B."/>
        </authorList>
    </citation>
    <scope>NUCLEOTIDE SEQUENCE [LARGE SCALE GENOMIC DNA]</scope>
    <source>
        <strain evidence="7">Cs-k2</strain>
    </source>
</reference>
<dbReference type="GO" id="GO:0015020">
    <property type="term" value="F:glucuronosyltransferase activity"/>
    <property type="evidence" value="ECO:0007669"/>
    <property type="project" value="TreeGrafter"/>
</dbReference>
<dbReference type="FunCoup" id="A0A419QBV3">
    <property type="interactions" value="267"/>
</dbReference>
<dbReference type="InParanoid" id="A0A419QBV3"/>
<organism evidence="7 8">
    <name type="scientific">Clonorchis sinensis</name>
    <name type="common">Chinese liver fluke</name>
    <dbReference type="NCBI Taxonomy" id="79923"/>
    <lineage>
        <taxon>Eukaryota</taxon>
        <taxon>Metazoa</taxon>
        <taxon>Spiralia</taxon>
        <taxon>Lophotrochozoa</taxon>
        <taxon>Platyhelminthes</taxon>
        <taxon>Trematoda</taxon>
        <taxon>Digenea</taxon>
        <taxon>Opisthorchiida</taxon>
        <taxon>Opisthorchiata</taxon>
        <taxon>Opisthorchiidae</taxon>
        <taxon>Clonorchis</taxon>
    </lineage>
</organism>
<dbReference type="AlphaFoldDB" id="A0A419QBV3"/>
<evidence type="ECO:0000313" key="8">
    <source>
        <dbReference type="Proteomes" id="UP000286415"/>
    </source>
</evidence>
<dbReference type="InterPro" id="IPR029044">
    <property type="entry name" value="Nucleotide-diphossugar_trans"/>
</dbReference>
<name>A0A419QBV3_CLOSI</name>
<dbReference type="GO" id="GO:0035269">
    <property type="term" value="P:protein O-linked glycosylation via mannose"/>
    <property type="evidence" value="ECO:0007669"/>
    <property type="project" value="TreeGrafter"/>
</dbReference>
<dbReference type="PANTHER" id="PTHR12270">
    <property type="entry name" value="GLYCOSYLTRANSFERASE-RELATED"/>
    <property type="match status" value="1"/>
</dbReference>
<keyword evidence="6" id="KW-0325">Glycoprotein</keyword>